<proteinExistence type="inferred from homology"/>
<dbReference type="InterPro" id="IPR050922">
    <property type="entry name" value="LytR/CpsA/Psr_CW_biosynth"/>
</dbReference>
<organism evidence="5 6">
    <name type="scientific">Clostridium tepidiprofundi DSM 19306</name>
    <dbReference type="NCBI Taxonomy" id="1121338"/>
    <lineage>
        <taxon>Bacteria</taxon>
        <taxon>Bacillati</taxon>
        <taxon>Bacillota</taxon>
        <taxon>Clostridia</taxon>
        <taxon>Eubacteriales</taxon>
        <taxon>Clostridiaceae</taxon>
        <taxon>Clostridium</taxon>
    </lineage>
</organism>
<reference evidence="5 6" key="1">
    <citation type="submission" date="2016-02" db="EMBL/GenBank/DDBJ databases">
        <title>Genome sequence of Clostridium tepidiprofundi DSM 19306.</title>
        <authorList>
            <person name="Poehlein A."/>
            <person name="Daniel R."/>
        </authorList>
    </citation>
    <scope>NUCLEOTIDE SEQUENCE [LARGE SCALE GENOMIC DNA]</scope>
    <source>
        <strain evidence="5 6">DSM 19306</strain>
    </source>
</reference>
<evidence type="ECO:0000256" key="2">
    <source>
        <dbReference type="SAM" id="MobiDB-lite"/>
    </source>
</evidence>
<evidence type="ECO:0000256" key="1">
    <source>
        <dbReference type="ARBA" id="ARBA00006068"/>
    </source>
</evidence>
<keyword evidence="3" id="KW-0472">Membrane</keyword>
<feature type="compositionally biased region" description="Low complexity" evidence="2">
    <location>
        <begin position="470"/>
        <end position="486"/>
    </location>
</feature>
<dbReference type="Gene3D" id="3.40.630.190">
    <property type="entry name" value="LCP protein"/>
    <property type="match status" value="1"/>
</dbReference>
<dbReference type="Proteomes" id="UP000075531">
    <property type="component" value="Unassembled WGS sequence"/>
</dbReference>
<dbReference type="PANTHER" id="PTHR33392:SF6">
    <property type="entry name" value="POLYISOPRENYL-TEICHOIC ACID--PEPTIDOGLYCAN TEICHOIC ACID TRANSFERASE TAGU"/>
    <property type="match status" value="1"/>
</dbReference>
<name>A0A151B4K9_9CLOT</name>
<gene>
    <name evidence="5" type="primary">msrR_1</name>
    <name evidence="5" type="ORF">CLTEP_11600</name>
</gene>
<dbReference type="AlphaFoldDB" id="A0A151B4K9"/>
<dbReference type="RefSeq" id="WP_066823918.1">
    <property type="nucleotide sequence ID" value="NZ_LTBA01000009.1"/>
</dbReference>
<protein>
    <submittedName>
        <fullName evidence="5">Regulatory protein MsrR</fullName>
    </submittedName>
</protein>
<dbReference type="PATRIC" id="fig|1121338.3.peg.1197"/>
<feature type="transmembrane region" description="Helical" evidence="3">
    <location>
        <begin position="7"/>
        <end position="28"/>
    </location>
</feature>
<dbReference type="OrthoDB" id="9782542at2"/>
<evidence type="ECO:0000313" key="5">
    <source>
        <dbReference type="EMBL" id="KYH34845.1"/>
    </source>
</evidence>
<feature type="compositionally biased region" description="Basic and acidic residues" evidence="2">
    <location>
        <begin position="457"/>
        <end position="469"/>
    </location>
</feature>
<dbReference type="Pfam" id="PF03816">
    <property type="entry name" value="LytR_cpsA_psr"/>
    <property type="match status" value="1"/>
</dbReference>
<feature type="compositionally biased region" description="Basic and acidic residues" evidence="2">
    <location>
        <begin position="394"/>
        <end position="450"/>
    </location>
</feature>
<feature type="compositionally biased region" description="Basic and acidic residues" evidence="2">
    <location>
        <begin position="363"/>
        <end position="385"/>
    </location>
</feature>
<feature type="compositionally biased region" description="Basic and acidic residues" evidence="2">
    <location>
        <begin position="487"/>
        <end position="510"/>
    </location>
</feature>
<comment type="caution">
    <text evidence="5">The sequence shown here is derived from an EMBL/GenBank/DDBJ whole genome shotgun (WGS) entry which is preliminary data.</text>
</comment>
<feature type="region of interest" description="Disordered" evidence="2">
    <location>
        <begin position="363"/>
        <end position="537"/>
    </location>
</feature>
<evidence type="ECO:0000256" key="3">
    <source>
        <dbReference type="SAM" id="Phobius"/>
    </source>
</evidence>
<sequence>MTKKKKGALVVSVIIIVVLISGFLYAFYSYEKYSHVIKKNNIKLKGDINTKSDEKGDENSKKEKDKYKEIDGISNILLVGIDARTLNEPSRSDAIMILTLDNVHKKIKLTSIMRDTYVEIPKHGEQKITHAFAYGGIDLLKDTIERNFKIKIDNFAIINFDGFKELIDSIGGLEINVKDSELRELNRCILLEIQDNPKLKLKDAHYLKKSGLQLLNGQQVLAYSRMRHIGNGCYDRSKRQRYVVNLIADKLRDTSLLKYPTVAQKLLKCVRTDLQFTEALNVAYTAYKIGDFNIEQLQIPADKLSYGRIYKDKGWVLLIDKEQNTDVLHKFIFDDIKYDPSKYRTFIYSKSKYYYKPPVEKKKIDEDKKQDNTDKNDAGKQKDVNNQDINNQNDTDKSKENNEKDTIDNSKHNNKQEDNIKNDDSTNSETKDEQDNQNKLNDNDKQTKQTEEDDQTEENKQTDQDKQTEQDNQNTEQNKNKNSQNDKSNDNAKNKDKQSDIVDLDDKSFYEDATSNDKVNTKASSDNNTDEKSSDKQ</sequence>
<dbReference type="InterPro" id="IPR004474">
    <property type="entry name" value="LytR_CpsA_psr"/>
</dbReference>
<evidence type="ECO:0000259" key="4">
    <source>
        <dbReference type="Pfam" id="PF03816"/>
    </source>
</evidence>
<dbReference type="STRING" id="1121338.CLTEP_11600"/>
<dbReference type="NCBIfam" id="TIGR00350">
    <property type="entry name" value="lytR_cpsA_psr"/>
    <property type="match status" value="1"/>
</dbReference>
<keyword evidence="6" id="KW-1185">Reference proteome</keyword>
<accession>A0A151B4K9</accession>
<keyword evidence="3" id="KW-0812">Transmembrane</keyword>
<evidence type="ECO:0000313" key="6">
    <source>
        <dbReference type="Proteomes" id="UP000075531"/>
    </source>
</evidence>
<feature type="compositionally biased region" description="Polar residues" evidence="2">
    <location>
        <begin position="516"/>
        <end position="527"/>
    </location>
</feature>
<dbReference type="EMBL" id="LTBA01000009">
    <property type="protein sequence ID" value="KYH34845.1"/>
    <property type="molecule type" value="Genomic_DNA"/>
</dbReference>
<comment type="similarity">
    <text evidence="1">Belongs to the LytR/CpsA/Psr (LCP) family.</text>
</comment>
<keyword evidence="3" id="KW-1133">Transmembrane helix</keyword>
<dbReference type="PANTHER" id="PTHR33392">
    <property type="entry name" value="POLYISOPRENYL-TEICHOIC ACID--PEPTIDOGLYCAN TEICHOIC ACID TRANSFERASE TAGU"/>
    <property type="match status" value="1"/>
</dbReference>
<feature type="domain" description="Cell envelope-related transcriptional attenuator" evidence="4">
    <location>
        <begin position="91"/>
        <end position="251"/>
    </location>
</feature>